<evidence type="ECO:0000259" key="3">
    <source>
        <dbReference type="Pfam" id="PF21043"/>
    </source>
</evidence>
<protein>
    <submittedName>
        <fullName evidence="4">DUF5628 domain-containing protein</fullName>
    </submittedName>
</protein>
<dbReference type="InterPro" id="IPR041439">
    <property type="entry name" value="Rv3651-like_middle"/>
</dbReference>
<organism evidence="4 5">
    <name type="scientific">Candidatus Mycolicibacterium alkanivorans</name>
    <dbReference type="NCBI Taxonomy" id="2954114"/>
    <lineage>
        <taxon>Bacteria</taxon>
        <taxon>Bacillati</taxon>
        <taxon>Actinomycetota</taxon>
        <taxon>Actinomycetes</taxon>
        <taxon>Mycobacteriales</taxon>
        <taxon>Mycobacteriaceae</taxon>
        <taxon>Mycolicibacterium</taxon>
    </lineage>
</organism>
<evidence type="ECO:0000259" key="1">
    <source>
        <dbReference type="Pfam" id="PF18007"/>
    </source>
</evidence>
<evidence type="ECO:0000313" key="5">
    <source>
        <dbReference type="Proteomes" id="UP001139068"/>
    </source>
</evidence>
<comment type="caution">
    <text evidence="4">The sequence shown here is derived from an EMBL/GenBank/DDBJ whole genome shotgun (WGS) entry which is preliminary data.</text>
</comment>
<dbReference type="InterPro" id="IPR048578">
    <property type="entry name" value="Rv3651-like_C"/>
</dbReference>
<dbReference type="Pfam" id="PF18621">
    <property type="entry name" value="Rv3651-like_middle"/>
    <property type="match status" value="1"/>
</dbReference>
<reference evidence="4" key="1">
    <citation type="journal article" date="2022" name="ISME J.">
        <title>Identification of active gaseous-alkane degraders at natural gas seeps.</title>
        <authorList>
            <person name="Farhan Ul Haque M."/>
            <person name="Hernandez M."/>
            <person name="Crombie A.T."/>
            <person name="Murrell J.C."/>
        </authorList>
    </citation>
    <scope>NUCLEOTIDE SEQUENCE</scope>
    <source>
        <strain evidence="4">ANDR5</strain>
    </source>
</reference>
<name>A0ABS9YTG6_9MYCO</name>
<dbReference type="InterPro" id="IPR041458">
    <property type="entry name" value="Rv3651-like_N"/>
</dbReference>
<dbReference type="EMBL" id="JAIVFL010000001">
    <property type="protein sequence ID" value="MCI4674408.1"/>
    <property type="molecule type" value="Genomic_DNA"/>
</dbReference>
<dbReference type="Pfam" id="PF18007">
    <property type="entry name" value="Rv3651-like_N"/>
    <property type="match status" value="1"/>
</dbReference>
<gene>
    <name evidence="4" type="ORF">K9U37_05490</name>
</gene>
<dbReference type="Pfam" id="PF21043">
    <property type="entry name" value="Rv3651-like_C"/>
    <property type="match status" value="1"/>
</dbReference>
<proteinExistence type="predicted"/>
<feature type="domain" description="Rv3651-like N-terminal" evidence="1">
    <location>
        <begin position="4"/>
        <end position="96"/>
    </location>
</feature>
<feature type="domain" description="Rv3651-like middle" evidence="2">
    <location>
        <begin position="99"/>
        <end position="206"/>
    </location>
</feature>
<keyword evidence="5" id="KW-1185">Reference proteome</keyword>
<accession>A0ABS9YTG6</accession>
<evidence type="ECO:0000259" key="2">
    <source>
        <dbReference type="Pfam" id="PF18621"/>
    </source>
</evidence>
<evidence type="ECO:0000313" key="4">
    <source>
        <dbReference type="EMBL" id="MCI4674408.1"/>
    </source>
</evidence>
<sequence>MNHDWLLVETLGTEPVVVAQGRQMKNLVPIADFLRRKPNLAAVQTAIAETVATGKRLASITPKSDRVIRTEPVQMSDGKVHGVHVWIGPADAEPPERPIPGPLKWDLTTGVATDTVESLANSGLDPTEERTHGRAFAEDLPSRDLNRDEARVLALAIDPAPDRTCCTSWDFTDKQGNLRRVGFVARTAMETADDGTEHLIARAMNLEGELDGAAAPADHLAQRILSGLSQPGVHRALVDLETWHLLRWLDEPCPHYDWRQNMRFHPDDQRELEPMTTEFQTGSTSRVLRLPGLEGGWVPMHVAVNRVELDNGVFAALISVRLPTDTELAEAERRGPT</sequence>
<dbReference type="Proteomes" id="UP001139068">
    <property type="component" value="Unassembled WGS sequence"/>
</dbReference>
<feature type="domain" description="Rv3651-like C-terminal" evidence="3">
    <location>
        <begin position="218"/>
        <end position="331"/>
    </location>
</feature>
<dbReference type="RefSeq" id="WP_243070846.1">
    <property type="nucleotide sequence ID" value="NZ_JAIVFL010000001.1"/>
</dbReference>